<name>A0ABU1NLL8_9BURK</name>
<feature type="region of interest" description="Disordered" evidence="1">
    <location>
        <begin position="490"/>
        <end position="554"/>
    </location>
</feature>
<accession>A0ABU1NLL8</accession>
<organism evidence="2 3">
    <name type="scientific">Variovorax soli</name>
    <dbReference type="NCBI Taxonomy" id="376815"/>
    <lineage>
        <taxon>Bacteria</taxon>
        <taxon>Pseudomonadati</taxon>
        <taxon>Pseudomonadota</taxon>
        <taxon>Betaproteobacteria</taxon>
        <taxon>Burkholderiales</taxon>
        <taxon>Comamonadaceae</taxon>
        <taxon>Variovorax</taxon>
    </lineage>
</organism>
<feature type="compositionally biased region" description="Pro residues" evidence="1">
    <location>
        <begin position="511"/>
        <end position="530"/>
    </location>
</feature>
<dbReference type="PANTHER" id="PTHR48125">
    <property type="entry name" value="LP07818P1"/>
    <property type="match status" value="1"/>
</dbReference>
<keyword evidence="3" id="KW-1185">Reference proteome</keyword>
<evidence type="ECO:0000313" key="2">
    <source>
        <dbReference type="EMBL" id="MDR6539322.1"/>
    </source>
</evidence>
<dbReference type="EMBL" id="JAVDRF010000016">
    <property type="protein sequence ID" value="MDR6539322.1"/>
    <property type="molecule type" value="Genomic_DNA"/>
</dbReference>
<dbReference type="Proteomes" id="UP001184230">
    <property type="component" value="Unassembled WGS sequence"/>
</dbReference>
<comment type="caution">
    <text evidence="2">The sequence shown here is derived from an EMBL/GenBank/DDBJ whole genome shotgun (WGS) entry which is preliminary data.</text>
</comment>
<feature type="compositionally biased region" description="Pro residues" evidence="1">
    <location>
        <begin position="961"/>
        <end position="972"/>
    </location>
</feature>
<sequence>MGSNRVSHPQQSTFSLVKTLSGVLKSEKTDQPAGQETILVGKPDDKATGTIDGTERGNIIHISQRAKKHGVKGFLYTVSPRRIKDYYEAEAYLRKLVFSIDTSRPDQTYAALGIYQVLKASRPKHCIKMRDIEKDCQAIIDDVRKAGPENAVKAAHENVPGVSSDALTDFLRDIREMQATSDGKVGQNNGPESLHGALLNKIGGVNQHAKVLCKSLRAGELKLKRRSFTSKVSAADLPTKQENLISKIAGWPGLELEVQLGFFFQCAHAGDYDTLRYASHRILSTLAEQESTLQLAQMVLDEKFKSNRAEEVQDLKRSVEALIKSIEEPFSPFSKLRNLALAGFNFPYETAEAVARKQAELPKARTEPVTVAPGFELAPPPTSAPPELASQQPPGHDHTETPKANPQAKAAVEKVFNNSLNHVQSPRLPVQKVAIAGAGQPPNYSPPNGVLPPHGDPPLVGVPSKPKPDATVSSQLDPLAKAAVAALLGESHPSSQPAANISPNVSAAIPDGPPAPVGPPEDEPPPPSNVTPPLVNGSMVPGNLASPPNSPPPPLPVNWSPAHRDEIGKISDLEILQAIAEMNAKPRVLYPPREPFSGLGVARKEDVDGRIAAFSSKIASKVAAAAKRIERQLKNFGNGDRESKQIRMKKFEQRLIDDATRDARMVSAFSDAAGSSNESRLLVSERQETINLLYEQALNTKLSTPQAAVDEFVASDGGDLRSNSNENYFKRLVDQFDSHMHAFSPTLSESEGDDVNLRNNKLIDKVSAVRKLAGDIDRAIPHVFSQFEEKTKKFLIDRPALAFWKPEHFKEKEVMSFLAGSSAKNLIAVEDLFACIGNVEFFQRAADEVVQTLKRQFDMLVFLAHLLTDEEYIGIFPDEIRGSVREYGRLVQELAVAVLDPNAPLLALYRLAERARNSPSDARDVMYGLHAALTPPPPTDLPEPPPPELGPSPAELLPLPTAVPLPKPVETA</sequence>
<evidence type="ECO:0000313" key="3">
    <source>
        <dbReference type="Proteomes" id="UP001184230"/>
    </source>
</evidence>
<dbReference type="RefSeq" id="WP_309906914.1">
    <property type="nucleotide sequence ID" value="NZ_JAVDRF010000016.1"/>
</dbReference>
<evidence type="ECO:0000256" key="1">
    <source>
        <dbReference type="SAM" id="MobiDB-lite"/>
    </source>
</evidence>
<gene>
    <name evidence="2" type="ORF">J2739_005118</name>
</gene>
<feature type="compositionally biased region" description="Low complexity" evidence="1">
    <location>
        <begin position="951"/>
        <end position="960"/>
    </location>
</feature>
<reference evidence="2 3" key="1">
    <citation type="submission" date="2023-07" db="EMBL/GenBank/DDBJ databases">
        <title>Sorghum-associated microbial communities from plants grown in Nebraska, USA.</title>
        <authorList>
            <person name="Schachtman D."/>
        </authorList>
    </citation>
    <scope>NUCLEOTIDE SEQUENCE [LARGE SCALE GENOMIC DNA]</scope>
    <source>
        <strain evidence="2 3">DS1781</strain>
    </source>
</reference>
<feature type="compositionally biased region" description="Polar residues" evidence="1">
    <location>
        <begin position="492"/>
        <end position="505"/>
    </location>
</feature>
<dbReference type="PANTHER" id="PTHR48125:SF12">
    <property type="entry name" value="AT HOOK TRANSCRIPTION FACTOR FAMILY-RELATED"/>
    <property type="match status" value="1"/>
</dbReference>
<feature type="region of interest" description="Disordered" evidence="1">
    <location>
        <begin position="930"/>
        <end position="972"/>
    </location>
</feature>
<protein>
    <submittedName>
        <fullName evidence="2">Uncharacterized protein</fullName>
    </submittedName>
</protein>
<feature type="region of interest" description="Disordered" evidence="1">
    <location>
        <begin position="437"/>
        <end position="473"/>
    </location>
</feature>
<feature type="compositionally biased region" description="Pro residues" evidence="1">
    <location>
        <begin position="934"/>
        <end position="950"/>
    </location>
</feature>
<proteinExistence type="predicted"/>
<feature type="region of interest" description="Disordered" evidence="1">
    <location>
        <begin position="359"/>
        <end position="408"/>
    </location>
</feature>